<feature type="chain" id="PRO_5019117153" description="Pollen Ole e 1 allergen and extensin family protein" evidence="1">
    <location>
        <begin position="20"/>
        <end position="240"/>
    </location>
</feature>
<evidence type="ECO:0000256" key="1">
    <source>
        <dbReference type="SAM" id="SignalP"/>
    </source>
</evidence>
<organism evidence="2 3">
    <name type="scientific">Ensete ventricosum</name>
    <name type="common">Abyssinian banana</name>
    <name type="synonym">Musa ensete</name>
    <dbReference type="NCBI Taxonomy" id="4639"/>
    <lineage>
        <taxon>Eukaryota</taxon>
        <taxon>Viridiplantae</taxon>
        <taxon>Streptophyta</taxon>
        <taxon>Embryophyta</taxon>
        <taxon>Tracheophyta</taxon>
        <taxon>Spermatophyta</taxon>
        <taxon>Magnoliopsida</taxon>
        <taxon>Liliopsida</taxon>
        <taxon>Zingiberales</taxon>
        <taxon>Musaceae</taxon>
        <taxon>Ensete</taxon>
    </lineage>
</organism>
<sequence>MDCGARCSLFFIFLCSSAAREQSPAAVVVGTVYCDTCFHQEFSKFSHLISGASVAVECGDAASGRGYRKVVTTNRRGVFGVRLPPRISKHVHLIEACSVKLLKSNEPFCAVASTATAGGLRLKSRRRGVHVYSVGFFSFKPLNEPELCYQKPVLEDGKQEQFAFFLPLPTITFQPSPQQGAGGFPLFQPPTLLPTNPLQPPSPSFNLPTIPSSTPPPALPFPRFPGFPSAFPSKTTNRAI</sequence>
<dbReference type="PANTHER" id="PTHR47273:SF4">
    <property type="entry name" value="EXPRESSED PROTEIN"/>
    <property type="match status" value="1"/>
</dbReference>
<dbReference type="AlphaFoldDB" id="A0A426YXT0"/>
<accession>A0A426YXT0</accession>
<evidence type="ECO:0008006" key="4">
    <source>
        <dbReference type="Google" id="ProtNLM"/>
    </source>
</evidence>
<protein>
    <recommendedName>
        <fullName evidence="4">Pollen Ole e 1 allergen and extensin family protein</fullName>
    </recommendedName>
</protein>
<dbReference type="Pfam" id="PF01190">
    <property type="entry name" value="Pollen_Ole_e_1"/>
    <property type="match status" value="1"/>
</dbReference>
<keyword evidence="1" id="KW-0732">Signal</keyword>
<dbReference type="Proteomes" id="UP000287651">
    <property type="component" value="Unassembled WGS sequence"/>
</dbReference>
<evidence type="ECO:0000313" key="2">
    <source>
        <dbReference type="EMBL" id="RRT56523.1"/>
    </source>
</evidence>
<feature type="signal peptide" evidence="1">
    <location>
        <begin position="1"/>
        <end position="19"/>
    </location>
</feature>
<evidence type="ECO:0000313" key="3">
    <source>
        <dbReference type="Proteomes" id="UP000287651"/>
    </source>
</evidence>
<reference evidence="2 3" key="1">
    <citation type="journal article" date="2014" name="Agronomy (Basel)">
        <title>A Draft Genome Sequence for Ensete ventricosum, the Drought-Tolerant Tree Against Hunger.</title>
        <authorList>
            <person name="Harrison J."/>
            <person name="Moore K.A."/>
            <person name="Paszkiewicz K."/>
            <person name="Jones T."/>
            <person name="Grant M."/>
            <person name="Ambacheew D."/>
            <person name="Muzemil S."/>
            <person name="Studholme D.J."/>
        </authorList>
    </citation>
    <scope>NUCLEOTIDE SEQUENCE [LARGE SCALE GENOMIC DNA]</scope>
</reference>
<dbReference type="PANTHER" id="PTHR47273">
    <property type="entry name" value="EXPRESSED PROTEIN"/>
    <property type="match status" value="1"/>
</dbReference>
<dbReference type="EMBL" id="AMZH03009590">
    <property type="protein sequence ID" value="RRT56523.1"/>
    <property type="molecule type" value="Genomic_DNA"/>
</dbReference>
<proteinExistence type="predicted"/>
<gene>
    <name evidence="2" type="ORF">B296_00027239</name>
</gene>
<comment type="caution">
    <text evidence="2">The sequence shown here is derived from an EMBL/GenBank/DDBJ whole genome shotgun (WGS) entry which is preliminary data.</text>
</comment>
<name>A0A426YXT0_ENSVE</name>